<feature type="transmembrane region" description="Helical" evidence="7">
    <location>
        <begin position="283"/>
        <end position="302"/>
    </location>
</feature>
<keyword evidence="4 7" id="KW-1133">Transmembrane helix</keyword>
<feature type="transmembrane region" description="Helical" evidence="7">
    <location>
        <begin position="439"/>
        <end position="459"/>
    </location>
</feature>
<feature type="domain" description="NADH:quinone oxidoreductase/Mrp antiporter transmembrane" evidence="8">
    <location>
        <begin position="354"/>
        <end position="453"/>
    </location>
</feature>
<evidence type="ECO:0000313" key="9">
    <source>
        <dbReference type="EMBL" id="TQE93833.1"/>
    </source>
</evidence>
<dbReference type="GO" id="GO:0048039">
    <property type="term" value="F:ubiquinone binding"/>
    <property type="evidence" value="ECO:0007669"/>
    <property type="project" value="TreeGrafter"/>
</dbReference>
<keyword evidence="10" id="KW-1185">Reference proteome</keyword>
<feature type="transmembrane region" description="Helical" evidence="7">
    <location>
        <begin position="500"/>
        <end position="521"/>
    </location>
</feature>
<gene>
    <name evidence="9" type="ORF">FKZ61_19605</name>
</gene>
<accession>A0A540VCP0</accession>
<dbReference type="InterPro" id="IPR001750">
    <property type="entry name" value="ND/Mrp_TM"/>
</dbReference>
<feature type="transmembrane region" description="Helical" evidence="7">
    <location>
        <begin position="84"/>
        <end position="102"/>
    </location>
</feature>
<dbReference type="PRINTS" id="PR01437">
    <property type="entry name" value="NUOXDRDTASE4"/>
</dbReference>
<comment type="similarity">
    <text evidence="2">Belongs to the complex I subunit 4 family.</text>
</comment>
<dbReference type="GO" id="GO:0042773">
    <property type="term" value="P:ATP synthesis coupled electron transport"/>
    <property type="evidence" value="ECO:0007669"/>
    <property type="project" value="InterPro"/>
</dbReference>
<dbReference type="EMBL" id="VIGC01000032">
    <property type="protein sequence ID" value="TQE93833.1"/>
    <property type="molecule type" value="Genomic_DNA"/>
</dbReference>
<dbReference type="InParanoid" id="A0A540VCP0"/>
<evidence type="ECO:0000256" key="3">
    <source>
        <dbReference type="ARBA" id="ARBA00022692"/>
    </source>
</evidence>
<organism evidence="9 10">
    <name type="scientific">Litorilinea aerophila</name>
    <dbReference type="NCBI Taxonomy" id="1204385"/>
    <lineage>
        <taxon>Bacteria</taxon>
        <taxon>Bacillati</taxon>
        <taxon>Chloroflexota</taxon>
        <taxon>Caldilineae</taxon>
        <taxon>Caldilineales</taxon>
        <taxon>Caldilineaceae</taxon>
        <taxon>Litorilinea</taxon>
    </lineage>
</organism>
<evidence type="ECO:0000256" key="6">
    <source>
        <dbReference type="RuleBase" id="RU000320"/>
    </source>
</evidence>
<feature type="transmembrane region" description="Helical" evidence="7">
    <location>
        <begin position="138"/>
        <end position="155"/>
    </location>
</feature>
<dbReference type="RefSeq" id="WP_141611862.1">
    <property type="nucleotide sequence ID" value="NZ_VIGC02000032.1"/>
</dbReference>
<dbReference type="Pfam" id="PF00361">
    <property type="entry name" value="Proton_antipo_M"/>
    <property type="match status" value="2"/>
</dbReference>
<proteinExistence type="inferred from homology"/>
<feature type="transmembrane region" description="Helical" evidence="7">
    <location>
        <begin position="249"/>
        <end position="271"/>
    </location>
</feature>
<dbReference type="PANTHER" id="PTHR43507">
    <property type="entry name" value="NADH-UBIQUINONE OXIDOREDUCTASE CHAIN 4"/>
    <property type="match status" value="1"/>
</dbReference>
<protein>
    <submittedName>
        <fullName evidence="9">NADH-quinone oxidoreductase subunit M</fullName>
    </submittedName>
</protein>
<feature type="transmembrane region" description="Helical" evidence="7">
    <location>
        <begin position="114"/>
        <end position="132"/>
    </location>
</feature>
<dbReference type="OrthoDB" id="9807568at2"/>
<dbReference type="GO" id="GO:0012505">
    <property type="term" value="C:endomembrane system"/>
    <property type="evidence" value="ECO:0007669"/>
    <property type="project" value="UniProtKB-SubCell"/>
</dbReference>
<evidence type="ECO:0000256" key="7">
    <source>
        <dbReference type="SAM" id="Phobius"/>
    </source>
</evidence>
<comment type="caution">
    <text evidence="9">The sequence shown here is derived from an EMBL/GenBank/DDBJ whole genome shotgun (WGS) entry which is preliminary data.</text>
</comment>
<comment type="subcellular location">
    <subcellularLocation>
        <location evidence="1">Endomembrane system</location>
        <topology evidence="1">Multi-pass membrane protein</topology>
    </subcellularLocation>
    <subcellularLocation>
        <location evidence="6">Membrane</location>
        <topology evidence="6">Multi-pass membrane protein</topology>
    </subcellularLocation>
</comment>
<dbReference type="GO" id="GO:0015990">
    <property type="term" value="P:electron transport coupled proton transport"/>
    <property type="evidence" value="ECO:0007669"/>
    <property type="project" value="TreeGrafter"/>
</dbReference>
<dbReference type="NCBIfam" id="TIGR01972">
    <property type="entry name" value="NDH_I_M"/>
    <property type="match status" value="1"/>
</dbReference>
<feature type="domain" description="NADH:quinone oxidoreductase/Mrp antiporter transmembrane" evidence="8">
    <location>
        <begin position="131"/>
        <end position="328"/>
    </location>
</feature>
<evidence type="ECO:0000256" key="1">
    <source>
        <dbReference type="ARBA" id="ARBA00004127"/>
    </source>
</evidence>
<dbReference type="GO" id="GO:0008137">
    <property type="term" value="F:NADH dehydrogenase (ubiquinone) activity"/>
    <property type="evidence" value="ECO:0007669"/>
    <property type="project" value="InterPro"/>
</dbReference>
<evidence type="ECO:0000313" key="10">
    <source>
        <dbReference type="Proteomes" id="UP000317371"/>
    </source>
</evidence>
<evidence type="ECO:0000256" key="5">
    <source>
        <dbReference type="ARBA" id="ARBA00023136"/>
    </source>
</evidence>
<feature type="transmembrane region" description="Helical" evidence="7">
    <location>
        <begin position="6"/>
        <end position="25"/>
    </location>
</feature>
<dbReference type="AlphaFoldDB" id="A0A540VCP0"/>
<evidence type="ECO:0000259" key="8">
    <source>
        <dbReference type="Pfam" id="PF00361"/>
    </source>
</evidence>
<sequence>MEFLDQWVLPIILFWPVVAAVVALLMDDERSIKWWSVIASLLPLGLSTYMLLTYDFQAGGMQFEVNVPWIEALNSSFHLGVDGLSVPLVFLTALLSTLSIYYSAGTIRHRVKEYFVMFHLLEMSMLGVFLALDYVLFYVFWEISLVPMYLLIGIWGGPNRNYAAIKFFIYTLVGSVAMLLAILGTYFATGTFDILGAAAAKPFMDLPGDKALLFTSLAFWGFFLGFAFKVPSFPFHTWLPDAHTEAPTAGSVILAGVLLKLGAYGFLRIVLPTYPTASQYWSLWVVALGAIAIVYGAFVCVAQTDFKRLIAYSSVSHMGYVMLGIGAAANVLTPEGAARAAEAFGLSTEAVADSAAMAINGATLQMFNHGIITGALFLLVGVIYERAHTRELARFGGLSSKTPWYYGMMMVAGFASLGLPGLAGFWAEFFTFRGAFALVPYWAAFGTIGIVMTAVYILWRIIQNVFLGEYDPNKLHHWTTVDGVETDGPTDMVGFEKLTLWPLIIGMFLLGVYPPLILNYFNRSAVELLQFVQGLL</sequence>
<feature type="transmembrane region" description="Helical" evidence="7">
    <location>
        <begin position="167"/>
        <end position="188"/>
    </location>
</feature>
<feature type="transmembrane region" description="Helical" evidence="7">
    <location>
        <begin position="366"/>
        <end position="384"/>
    </location>
</feature>
<dbReference type="GO" id="GO:0003954">
    <property type="term" value="F:NADH dehydrogenase activity"/>
    <property type="evidence" value="ECO:0007669"/>
    <property type="project" value="TreeGrafter"/>
</dbReference>
<feature type="transmembrane region" description="Helical" evidence="7">
    <location>
        <begin position="309"/>
        <end position="329"/>
    </location>
</feature>
<name>A0A540VCP0_9CHLR</name>
<feature type="transmembrane region" description="Helical" evidence="7">
    <location>
        <begin position="211"/>
        <end position="228"/>
    </location>
</feature>
<feature type="transmembrane region" description="Helical" evidence="7">
    <location>
        <begin position="32"/>
        <end position="52"/>
    </location>
</feature>
<feature type="transmembrane region" description="Helical" evidence="7">
    <location>
        <begin position="404"/>
        <end position="427"/>
    </location>
</feature>
<keyword evidence="3 6" id="KW-0812">Transmembrane</keyword>
<keyword evidence="5 7" id="KW-0472">Membrane</keyword>
<dbReference type="InterPro" id="IPR010227">
    <property type="entry name" value="NADH_Q_OxRdtase_chainM/4"/>
</dbReference>
<dbReference type="InterPro" id="IPR003918">
    <property type="entry name" value="NADH_UbQ_OxRdtase"/>
</dbReference>
<evidence type="ECO:0000256" key="2">
    <source>
        <dbReference type="ARBA" id="ARBA00009025"/>
    </source>
</evidence>
<evidence type="ECO:0000256" key="4">
    <source>
        <dbReference type="ARBA" id="ARBA00022989"/>
    </source>
</evidence>
<dbReference type="Proteomes" id="UP000317371">
    <property type="component" value="Unassembled WGS sequence"/>
</dbReference>
<dbReference type="GO" id="GO:0016020">
    <property type="term" value="C:membrane"/>
    <property type="evidence" value="ECO:0007669"/>
    <property type="project" value="UniProtKB-SubCell"/>
</dbReference>
<dbReference type="PANTHER" id="PTHR43507:SF1">
    <property type="entry name" value="NADH-UBIQUINONE OXIDOREDUCTASE CHAIN 4"/>
    <property type="match status" value="1"/>
</dbReference>
<reference evidence="9 10" key="1">
    <citation type="submission" date="2019-06" db="EMBL/GenBank/DDBJ databases">
        <title>Genome sequence of Litorilinea aerophila BAA-2444.</title>
        <authorList>
            <person name="Maclea K.S."/>
            <person name="Maurais E.G."/>
            <person name="Iannazzi L.C."/>
        </authorList>
    </citation>
    <scope>NUCLEOTIDE SEQUENCE [LARGE SCALE GENOMIC DNA]</scope>
    <source>
        <strain evidence="9 10">ATCC BAA-2444</strain>
    </source>
</reference>